<dbReference type="OrthoDB" id="566375at2759"/>
<proteinExistence type="predicted"/>
<evidence type="ECO:0000256" key="5">
    <source>
        <dbReference type="ARBA" id="ARBA00022840"/>
    </source>
</evidence>
<comment type="caution">
    <text evidence="11">The sequence shown here is derived from an EMBL/GenBank/DDBJ whole genome shotgun (WGS) entry which is preliminary data.</text>
</comment>
<keyword evidence="7 9" id="KW-0472">Membrane</keyword>
<dbReference type="GO" id="GO:0140359">
    <property type="term" value="F:ABC-type transporter activity"/>
    <property type="evidence" value="ECO:0007669"/>
    <property type="project" value="InterPro"/>
</dbReference>
<protein>
    <recommendedName>
        <fullName evidence="10">ABC transporter domain-containing protein</fullName>
    </recommendedName>
</protein>
<evidence type="ECO:0000256" key="3">
    <source>
        <dbReference type="ARBA" id="ARBA00022692"/>
    </source>
</evidence>
<keyword evidence="5" id="KW-0067">ATP-binding</keyword>
<evidence type="ECO:0000256" key="7">
    <source>
        <dbReference type="ARBA" id="ARBA00023136"/>
    </source>
</evidence>
<dbReference type="SUPFAM" id="SSF52540">
    <property type="entry name" value="P-loop containing nucleoside triphosphate hydrolases"/>
    <property type="match status" value="1"/>
</dbReference>
<dbReference type="PROSITE" id="PS50893">
    <property type="entry name" value="ABC_TRANSPORTER_2"/>
    <property type="match status" value="1"/>
</dbReference>
<dbReference type="InterPro" id="IPR043926">
    <property type="entry name" value="ABCG_dom"/>
</dbReference>
<evidence type="ECO:0000313" key="11">
    <source>
        <dbReference type="EMBL" id="CAD7697284.1"/>
    </source>
</evidence>
<evidence type="ECO:0000256" key="2">
    <source>
        <dbReference type="ARBA" id="ARBA00022448"/>
    </source>
</evidence>
<feature type="domain" description="ABC transporter" evidence="10">
    <location>
        <begin position="113"/>
        <end position="362"/>
    </location>
</feature>
<gene>
    <name evidence="11" type="ORF">OSTQU699_LOCUS2645</name>
</gene>
<organism evidence="11 12">
    <name type="scientific">Ostreobium quekettii</name>
    <dbReference type="NCBI Taxonomy" id="121088"/>
    <lineage>
        <taxon>Eukaryota</taxon>
        <taxon>Viridiplantae</taxon>
        <taxon>Chlorophyta</taxon>
        <taxon>core chlorophytes</taxon>
        <taxon>Ulvophyceae</taxon>
        <taxon>TCBD clade</taxon>
        <taxon>Bryopsidales</taxon>
        <taxon>Ostreobineae</taxon>
        <taxon>Ostreobiaceae</taxon>
        <taxon>Ostreobium</taxon>
    </lineage>
</organism>
<feature type="region of interest" description="Disordered" evidence="8">
    <location>
        <begin position="1"/>
        <end position="29"/>
    </location>
</feature>
<keyword evidence="2" id="KW-0813">Transport</keyword>
<dbReference type="InterPro" id="IPR003593">
    <property type="entry name" value="AAA+_ATPase"/>
</dbReference>
<accession>A0A8S1IQ49</accession>
<feature type="transmembrane region" description="Helical" evidence="9">
    <location>
        <begin position="619"/>
        <end position="636"/>
    </location>
</feature>
<dbReference type="InterPro" id="IPR050352">
    <property type="entry name" value="ABCG_transporters"/>
</dbReference>
<sequence>MTSTSEGAAAAAVAATAPAAGSGSDSSRDVWISVEGSRQLSSDADAGAKIPAVGSGEVYQSTMLQETILDRIPDNRRVAVRFKGVNGWVPSGLGPGGPGEGLGKKAWRKMISVRGKKEEGSSGSDSQAPAPLGKRQILHNICGGVSPGEVLALMGPSGSGKTSFISVLGGRKPAAMEAEGEMLFNGKPLDKAMKRRVGFVLQDDLMFETLTVEETLYYAAMLRLPKSMTREEKKSRVETVIASLGIEKCRGTLIGGFMVRGVSGGERKRVSVGHELLIDPAFILLDEPTSGLDATTAMHLMTTLRQLAEGGRAVLTTIHQPSSRLYRQLDNVLLLSEGHIMYYGSGKLAIEWFKHVGCSCPYGVNIADYMLDLANGEMDAEGRKDDAMKDQIVARYEHFGISHKEGLQSLAELEQEGADEAQVLPEDVGGRRSMQLQMDVSGTKGDRWGATYWGQVTILFERCIKIRRSESLGLQQYLRLLLTAIIAAGLWWQVGGEATLKSASDTVGLLFFEQLFVSLMALFASVFTFPADFNMMLKERSSGMYRLSTYYIARTAADLPMDLTIPSLFVFVIYWSTGLRISAGAFFGNWLGVMLLTLVGQSVGMLIGASVMDVQKAQTVATVLMLGLMLVGGFFVREVPSWIDWLKYGSFIWWGFSLLNKIEFGGRSFVDCGDLGVAEVDGCVPVDDLQDALNLPTDVDKSVWPELVFLFASLVIMRWMIYEVLRRKTMA</sequence>
<evidence type="ECO:0000256" key="8">
    <source>
        <dbReference type="SAM" id="MobiDB-lite"/>
    </source>
</evidence>
<dbReference type="PANTHER" id="PTHR48041">
    <property type="entry name" value="ABC TRANSPORTER G FAMILY MEMBER 28"/>
    <property type="match status" value="1"/>
</dbReference>
<feature type="transmembrane region" description="Helical" evidence="9">
    <location>
        <begin position="551"/>
        <end position="575"/>
    </location>
</feature>
<dbReference type="InterPro" id="IPR027417">
    <property type="entry name" value="P-loop_NTPase"/>
</dbReference>
<dbReference type="GO" id="GO:0016887">
    <property type="term" value="F:ATP hydrolysis activity"/>
    <property type="evidence" value="ECO:0007669"/>
    <property type="project" value="InterPro"/>
</dbReference>
<dbReference type="Pfam" id="PF00005">
    <property type="entry name" value="ABC_tran"/>
    <property type="match status" value="1"/>
</dbReference>
<evidence type="ECO:0000256" key="4">
    <source>
        <dbReference type="ARBA" id="ARBA00022741"/>
    </source>
</evidence>
<dbReference type="GO" id="GO:0016020">
    <property type="term" value="C:membrane"/>
    <property type="evidence" value="ECO:0007669"/>
    <property type="project" value="UniProtKB-SubCell"/>
</dbReference>
<dbReference type="EMBL" id="CAJHUC010000636">
    <property type="protein sequence ID" value="CAD7697284.1"/>
    <property type="molecule type" value="Genomic_DNA"/>
</dbReference>
<feature type="compositionally biased region" description="Low complexity" evidence="8">
    <location>
        <begin position="1"/>
        <end position="25"/>
    </location>
</feature>
<dbReference type="Pfam" id="PF01061">
    <property type="entry name" value="ABC2_membrane"/>
    <property type="match status" value="1"/>
</dbReference>
<dbReference type="Gene3D" id="3.40.50.300">
    <property type="entry name" value="P-loop containing nucleotide triphosphate hydrolases"/>
    <property type="match status" value="1"/>
</dbReference>
<reference evidence="11" key="1">
    <citation type="submission" date="2020-12" db="EMBL/GenBank/DDBJ databases">
        <authorList>
            <person name="Iha C."/>
        </authorList>
    </citation>
    <scope>NUCLEOTIDE SEQUENCE</scope>
</reference>
<dbReference type="InterPro" id="IPR003439">
    <property type="entry name" value="ABC_transporter-like_ATP-bd"/>
</dbReference>
<dbReference type="InterPro" id="IPR013525">
    <property type="entry name" value="ABC2_TM"/>
</dbReference>
<dbReference type="Pfam" id="PF19055">
    <property type="entry name" value="ABC2_membrane_7"/>
    <property type="match status" value="1"/>
</dbReference>
<name>A0A8S1IQ49_9CHLO</name>
<comment type="subcellular location">
    <subcellularLocation>
        <location evidence="1">Membrane</location>
        <topology evidence="1">Multi-pass membrane protein</topology>
    </subcellularLocation>
</comment>
<dbReference type="SMART" id="SM00382">
    <property type="entry name" value="AAA"/>
    <property type="match status" value="1"/>
</dbReference>
<feature type="transmembrane region" description="Helical" evidence="9">
    <location>
        <begin position="703"/>
        <end position="721"/>
    </location>
</feature>
<evidence type="ECO:0000256" key="9">
    <source>
        <dbReference type="SAM" id="Phobius"/>
    </source>
</evidence>
<dbReference type="Proteomes" id="UP000708148">
    <property type="component" value="Unassembled WGS sequence"/>
</dbReference>
<feature type="transmembrane region" description="Helical" evidence="9">
    <location>
        <begin position="477"/>
        <end position="494"/>
    </location>
</feature>
<evidence type="ECO:0000256" key="1">
    <source>
        <dbReference type="ARBA" id="ARBA00004141"/>
    </source>
</evidence>
<keyword evidence="4" id="KW-0547">Nucleotide-binding</keyword>
<keyword evidence="6 9" id="KW-1133">Transmembrane helix</keyword>
<evidence type="ECO:0000256" key="6">
    <source>
        <dbReference type="ARBA" id="ARBA00022989"/>
    </source>
</evidence>
<keyword evidence="3 9" id="KW-0812">Transmembrane</keyword>
<dbReference type="GO" id="GO:0005524">
    <property type="term" value="F:ATP binding"/>
    <property type="evidence" value="ECO:0007669"/>
    <property type="project" value="UniProtKB-KW"/>
</dbReference>
<dbReference type="AlphaFoldDB" id="A0A8S1IQ49"/>
<keyword evidence="12" id="KW-1185">Reference proteome</keyword>
<evidence type="ECO:0000259" key="10">
    <source>
        <dbReference type="PROSITE" id="PS50893"/>
    </source>
</evidence>
<feature type="transmembrane region" description="Helical" evidence="9">
    <location>
        <begin position="587"/>
        <end position="607"/>
    </location>
</feature>
<feature type="transmembrane region" description="Helical" evidence="9">
    <location>
        <begin position="506"/>
        <end position="530"/>
    </location>
</feature>
<dbReference type="PANTHER" id="PTHR48041:SF125">
    <property type="entry name" value="ABC TRANSPORTER G FAMILY"/>
    <property type="match status" value="1"/>
</dbReference>
<evidence type="ECO:0000313" key="12">
    <source>
        <dbReference type="Proteomes" id="UP000708148"/>
    </source>
</evidence>